<keyword evidence="4 8" id="KW-0479">Metal-binding</keyword>
<feature type="region of interest" description="Disordered" evidence="9">
    <location>
        <begin position="1"/>
        <end position="31"/>
    </location>
</feature>
<dbReference type="Pfam" id="PF00383">
    <property type="entry name" value="dCMP_cyt_deam_1"/>
    <property type="match status" value="1"/>
</dbReference>
<dbReference type="InterPro" id="IPR028883">
    <property type="entry name" value="tRNA_aden_deaminase"/>
</dbReference>
<keyword evidence="6 8" id="KW-0862">Zinc</keyword>
<keyword evidence="5 8" id="KW-0378">Hydrolase</keyword>
<evidence type="ECO:0000259" key="10">
    <source>
        <dbReference type="PROSITE" id="PS51747"/>
    </source>
</evidence>
<evidence type="ECO:0000256" key="1">
    <source>
        <dbReference type="ARBA" id="ARBA00010669"/>
    </source>
</evidence>
<feature type="region of interest" description="Disordered" evidence="9">
    <location>
        <begin position="186"/>
        <end position="218"/>
    </location>
</feature>
<feature type="compositionally biased region" description="Low complexity" evidence="9">
    <location>
        <begin position="1"/>
        <end position="24"/>
    </location>
</feature>
<protein>
    <recommendedName>
        <fullName evidence="8">tRNA-specific adenosine deaminase</fullName>
        <ecNumber evidence="8">3.5.4.33</ecNumber>
    </recommendedName>
</protein>
<evidence type="ECO:0000256" key="3">
    <source>
        <dbReference type="ARBA" id="ARBA00022694"/>
    </source>
</evidence>
<dbReference type="EMBL" id="PDDY01000004">
    <property type="protein sequence ID" value="PEH38097.1"/>
    <property type="molecule type" value="Genomic_DNA"/>
</dbReference>
<dbReference type="InterPro" id="IPR016193">
    <property type="entry name" value="Cytidine_deaminase-like"/>
</dbReference>
<dbReference type="InterPro" id="IPR002125">
    <property type="entry name" value="CMP_dCMP_dom"/>
</dbReference>
<feature type="domain" description="CMP/dCMP-type deaminase" evidence="10">
    <location>
        <begin position="32"/>
        <end position="144"/>
    </location>
</feature>
<dbReference type="GO" id="GO:0002100">
    <property type="term" value="P:tRNA wobble adenosine to inosine editing"/>
    <property type="evidence" value="ECO:0007669"/>
    <property type="project" value="UniProtKB-UniRule"/>
</dbReference>
<dbReference type="PANTHER" id="PTHR11079">
    <property type="entry name" value="CYTOSINE DEAMINASE FAMILY MEMBER"/>
    <property type="match status" value="1"/>
</dbReference>
<dbReference type="CDD" id="cd01285">
    <property type="entry name" value="nucleoside_deaminase"/>
    <property type="match status" value="1"/>
</dbReference>
<evidence type="ECO:0000256" key="4">
    <source>
        <dbReference type="ARBA" id="ARBA00022723"/>
    </source>
</evidence>
<comment type="similarity">
    <text evidence="1">Belongs to the cytidine and deoxycytidylate deaminase family. ADAT2 subfamily.</text>
</comment>
<dbReference type="FunFam" id="3.40.140.10:FF:000005">
    <property type="entry name" value="tRNA-specific adenosine deaminase"/>
    <property type="match status" value="1"/>
</dbReference>
<name>A0A2A7S367_BURGA</name>
<feature type="binding site" evidence="8">
    <location>
        <position position="116"/>
    </location>
    <ligand>
        <name>Zn(2+)</name>
        <dbReference type="ChEBI" id="CHEBI:29105"/>
        <note>catalytic</note>
    </ligand>
</feature>
<comment type="subunit">
    <text evidence="2 8">Homodimer.</text>
</comment>
<dbReference type="AlphaFoldDB" id="A0A2A7S367"/>
<evidence type="ECO:0000313" key="11">
    <source>
        <dbReference type="EMBL" id="PEH38097.1"/>
    </source>
</evidence>
<comment type="cofactor">
    <cofactor evidence="8">
        <name>Zn(2+)</name>
        <dbReference type="ChEBI" id="CHEBI:29105"/>
    </cofactor>
    <text evidence="8">Binds 1 zinc ion per subunit.</text>
</comment>
<dbReference type="InterPro" id="IPR016192">
    <property type="entry name" value="APOBEC/CMP_deaminase_Zn-bd"/>
</dbReference>
<keyword evidence="3 8" id="KW-0819">tRNA processing</keyword>
<dbReference type="EC" id="3.5.4.33" evidence="8"/>
<dbReference type="Proteomes" id="UP000220629">
    <property type="component" value="Unassembled WGS sequence"/>
</dbReference>
<dbReference type="PROSITE" id="PS51747">
    <property type="entry name" value="CYT_DCMP_DEAMINASES_2"/>
    <property type="match status" value="1"/>
</dbReference>
<comment type="function">
    <text evidence="8">Catalyzes the deamination of adenosine to inosine at the wobble position 34 of tRNA(Arg2).</text>
</comment>
<feature type="active site" description="Proton donor" evidence="8">
    <location>
        <position position="85"/>
    </location>
</feature>
<feature type="binding site" evidence="8">
    <location>
        <position position="113"/>
    </location>
    <ligand>
        <name>Zn(2+)</name>
        <dbReference type="ChEBI" id="CHEBI:29105"/>
        <note>catalytic</note>
    </ligand>
</feature>
<dbReference type="Gene3D" id="3.40.140.10">
    <property type="entry name" value="Cytidine Deaminase, domain 2"/>
    <property type="match status" value="1"/>
</dbReference>
<evidence type="ECO:0000256" key="8">
    <source>
        <dbReference type="HAMAP-Rule" id="MF_00972"/>
    </source>
</evidence>
<evidence type="ECO:0000256" key="7">
    <source>
        <dbReference type="ARBA" id="ARBA00048045"/>
    </source>
</evidence>
<dbReference type="PROSITE" id="PS00903">
    <property type="entry name" value="CYT_DCMP_DEAMINASES_1"/>
    <property type="match status" value="1"/>
</dbReference>
<evidence type="ECO:0000256" key="5">
    <source>
        <dbReference type="ARBA" id="ARBA00022801"/>
    </source>
</evidence>
<gene>
    <name evidence="8" type="primary">tadA</name>
    <name evidence="11" type="ORF">CRM94_27095</name>
</gene>
<dbReference type="HAMAP" id="MF_00972">
    <property type="entry name" value="tRNA_aden_deaminase"/>
    <property type="match status" value="1"/>
</dbReference>
<dbReference type="GO" id="GO:0008270">
    <property type="term" value="F:zinc ion binding"/>
    <property type="evidence" value="ECO:0007669"/>
    <property type="project" value="UniProtKB-UniRule"/>
</dbReference>
<evidence type="ECO:0000256" key="6">
    <source>
        <dbReference type="ARBA" id="ARBA00022833"/>
    </source>
</evidence>
<feature type="binding site" evidence="8">
    <location>
        <position position="83"/>
    </location>
    <ligand>
        <name>Zn(2+)</name>
        <dbReference type="ChEBI" id="CHEBI:29105"/>
        <note>catalytic</note>
    </ligand>
</feature>
<comment type="caution">
    <text evidence="11">The sequence shown here is derived from an EMBL/GenBank/DDBJ whole genome shotgun (WGS) entry which is preliminary data.</text>
</comment>
<evidence type="ECO:0000256" key="2">
    <source>
        <dbReference type="ARBA" id="ARBA00011738"/>
    </source>
</evidence>
<proteinExistence type="inferred from homology"/>
<comment type="catalytic activity">
    <reaction evidence="7 8">
        <text>adenosine(34) in tRNA + H2O + H(+) = inosine(34) in tRNA + NH4(+)</text>
        <dbReference type="Rhea" id="RHEA:43168"/>
        <dbReference type="Rhea" id="RHEA-COMP:10373"/>
        <dbReference type="Rhea" id="RHEA-COMP:10374"/>
        <dbReference type="ChEBI" id="CHEBI:15377"/>
        <dbReference type="ChEBI" id="CHEBI:15378"/>
        <dbReference type="ChEBI" id="CHEBI:28938"/>
        <dbReference type="ChEBI" id="CHEBI:74411"/>
        <dbReference type="ChEBI" id="CHEBI:82852"/>
        <dbReference type="EC" id="3.5.4.33"/>
    </reaction>
</comment>
<sequence length="218" mass="22375">MNLPASADLPDPSDLPDSSVSDAAPHPDPAAERDRRYMRMALAAAEAARAAGEVPVGAVIVRGDEVIARGFNHPIGGHDPSAHAEMAALRAAAQALGNYRLPGCELYVTLEPCLMCSGAIMHARIARVVYGAPDPKTGACGGVVDAFANPQLNHHTSVTGGVLADECGDALRSFFAERRRAAREARRAANAAAALPEGGDEAAGPGTAPDSDDLPPAN</sequence>
<evidence type="ECO:0000313" key="12">
    <source>
        <dbReference type="Proteomes" id="UP000220629"/>
    </source>
</evidence>
<dbReference type="PANTHER" id="PTHR11079:SF202">
    <property type="entry name" value="TRNA-SPECIFIC ADENOSINE DEAMINASE"/>
    <property type="match status" value="1"/>
</dbReference>
<accession>A0A2A7S367</accession>
<dbReference type="SUPFAM" id="SSF53927">
    <property type="entry name" value="Cytidine deaminase-like"/>
    <property type="match status" value="1"/>
</dbReference>
<evidence type="ECO:0000256" key="9">
    <source>
        <dbReference type="SAM" id="MobiDB-lite"/>
    </source>
</evidence>
<dbReference type="NCBIfam" id="NF008113">
    <property type="entry name" value="PRK10860.1"/>
    <property type="match status" value="1"/>
</dbReference>
<reference evidence="12" key="1">
    <citation type="submission" date="2017-09" db="EMBL/GenBank/DDBJ databases">
        <title>FDA dAtabase for Regulatory Grade micrObial Sequences (FDA-ARGOS): Supporting development and validation of Infectious Disease Dx tests.</title>
        <authorList>
            <person name="Minogue T."/>
            <person name="Wolcott M."/>
            <person name="Wasieloski L."/>
            <person name="Aguilar W."/>
            <person name="Moore D."/>
            <person name="Tallon L."/>
            <person name="Sadzewicz L."/>
            <person name="Ott S."/>
            <person name="Zhao X."/>
            <person name="Nagaraj S."/>
            <person name="Vavikolanu K."/>
            <person name="Aluvathingal J."/>
            <person name="Nadendla S."/>
            <person name="Sichtig H."/>
        </authorList>
    </citation>
    <scope>NUCLEOTIDE SEQUENCE [LARGE SCALE GENOMIC DNA]</scope>
    <source>
        <strain evidence="12">FDAARGOS_390</strain>
    </source>
</reference>
<organism evidence="11 12">
    <name type="scientific">Burkholderia gladioli</name>
    <name type="common">Pseudomonas marginata</name>
    <name type="synonym">Phytomonas marginata</name>
    <dbReference type="NCBI Taxonomy" id="28095"/>
    <lineage>
        <taxon>Bacteria</taxon>
        <taxon>Pseudomonadati</taxon>
        <taxon>Pseudomonadota</taxon>
        <taxon>Betaproteobacteria</taxon>
        <taxon>Burkholderiales</taxon>
        <taxon>Burkholderiaceae</taxon>
        <taxon>Burkholderia</taxon>
    </lineage>
</organism>
<dbReference type="GO" id="GO:0052717">
    <property type="term" value="F:tRNA-specific adenosine-34 deaminase activity"/>
    <property type="evidence" value="ECO:0007669"/>
    <property type="project" value="UniProtKB-UniRule"/>
</dbReference>